<gene>
    <name evidence="1" type="ORF">HIJ39_10730</name>
</gene>
<dbReference type="SUPFAM" id="SSF53335">
    <property type="entry name" value="S-adenosyl-L-methionine-dependent methyltransferases"/>
    <property type="match status" value="1"/>
</dbReference>
<dbReference type="EMBL" id="JABBVZ010000032">
    <property type="protein sequence ID" value="NMP22824.1"/>
    <property type="molecule type" value="Genomic_DNA"/>
</dbReference>
<proteinExistence type="predicted"/>
<name>A0A7Y0L6H2_9FIRM</name>
<evidence type="ECO:0000313" key="1">
    <source>
        <dbReference type="EMBL" id="NMP22824.1"/>
    </source>
</evidence>
<organism evidence="1 2">
    <name type="scientific">Sulfobacillus harzensis</name>
    <dbReference type="NCBI Taxonomy" id="2729629"/>
    <lineage>
        <taxon>Bacteria</taxon>
        <taxon>Bacillati</taxon>
        <taxon>Bacillota</taxon>
        <taxon>Clostridia</taxon>
        <taxon>Eubacteriales</taxon>
        <taxon>Clostridiales Family XVII. Incertae Sedis</taxon>
        <taxon>Sulfobacillus</taxon>
    </lineage>
</organism>
<dbReference type="AlphaFoldDB" id="A0A7Y0L6H2"/>
<evidence type="ECO:0000313" key="2">
    <source>
        <dbReference type="Proteomes" id="UP000533476"/>
    </source>
</evidence>
<dbReference type="Proteomes" id="UP000533476">
    <property type="component" value="Unassembled WGS sequence"/>
</dbReference>
<comment type="caution">
    <text evidence="1">The sequence shown here is derived from an EMBL/GenBank/DDBJ whole genome shotgun (WGS) entry which is preliminary data.</text>
</comment>
<dbReference type="InterPro" id="IPR029063">
    <property type="entry name" value="SAM-dependent_MTases_sf"/>
</dbReference>
<evidence type="ECO:0008006" key="3">
    <source>
        <dbReference type="Google" id="ProtNLM"/>
    </source>
</evidence>
<reference evidence="1 2" key="1">
    <citation type="submission" date="2020-04" db="EMBL/GenBank/DDBJ databases">
        <authorList>
            <person name="Zhang R."/>
            <person name="Schippers A."/>
        </authorList>
    </citation>
    <scope>NUCLEOTIDE SEQUENCE [LARGE SCALE GENOMIC DNA]</scope>
    <source>
        <strain evidence="1 2">DSM 109850</strain>
    </source>
</reference>
<accession>A0A7Y0L6H2</accession>
<sequence length="95" mass="10604">MESNAWDNIDAVREYVLRQRANADYLERPAIESVLPPLRAKRVLDLGAGAGDWAAWAANAGASSVTAVEKSLAMRSFFIFPKTVRWLVAALRRWT</sequence>
<dbReference type="RefSeq" id="WP_169099516.1">
    <property type="nucleotide sequence ID" value="NZ_JABBVZ010000032.1"/>
</dbReference>
<protein>
    <recommendedName>
        <fullName evidence="3">Methyltransferase domain-containing protein</fullName>
    </recommendedName>
</protein>
<keyword evidence="2" id="KW-1185">Reference proteome</keyword>
<dbReference type="Gene3D" id="3.40.50.150">
    <property type="entry name" value="Vaccinia Virus protein VP39"/>
    <property type="match status" value="1"/>
</dbReference>